<evidence type="ECO:0000256" key="1">
    <source>
        <dbReference type="SAM" id="SignalP"/>
    </source>
</evidence>
<dbReference type="AlphaFoldDB" id="A0A7D7Q261"/>
<name>A0A7D7Q261_KOCVA</name>
<reference evidence="2 3" key="2">
    <citation type="submission" date="2020-07" db="EMBL/GenBank/DDBJ databases">
        <title>Genome of starter culture bacteria Kocuria salsicia reveals its technological properties and safety for usage in meat industry.</title>
        <authorList>
            <person name="Michael M."/>
            <person name="Konstantin K."/>
            <person name="Evgenii K."/>
            <person name="Galina S."/>
            <person name="Oksana K."/>
            <person name="Andrei L."/>
        </authorList>
    </citation>
    <scope>NUCLEOTIDE SEQUENCE [LARGE SCALE GENOMIC DNA]</scope>
    <source>
        <strain evidence="2 3">80</strain>
    </source>
</reference>
<reference evidence="3" key="1">
    <citation type="submission" date="2017-08" db="EMBL/GenBank/DDBJ databases">
        <title>Draft Genome Sequence of Kocuria varians 80.</title>
        <authorList>
            <person name="Minaev M."/>
            <person name="Kurbakov K.A."/>
            <person name="Solodovnikova G.I."/>
            <person name="Kuznetsova O.A."/>
            <person name="Lisitsyn A.B."/>
        </authorList>
    </citation>
    <scope>NUCLEOTIDE SEQUENCE [LARGE SCALE GENOMIC DNA]</scope>
    <source>
        <strain evidence="3">80</strain>
    </source>
</reference>
<feature type="signal peptide" evidence="1">
    <location>
        <begin position="1"/>
        <end position="43"/>
    </location>
</feature>
<accession>A0A7D7Q261</accession>
<organism evidence="2 3">
    <name type="scientific">Kocuria varians</name>
    <name type="common">Micrococcus varians</name>
    <dbReference type="NCBI Taxonomy" id="1272"/>
    <lineage>
        <taxon>Bacteria</taxon>
        <taxon>Bacillati</taxon>
        <taxon>Actinomycetota</taxon>
        <taxon>Actinomycetes</taxon>
        <taxon>Micrococcales</taxon>
        <taxon>Micrococcaceae</taxon>
        <taxon>Kocuria</taxon>
    </lineage>
</organism>
<feature type="chain" id="PRO_5027915269" evidence="1">
    <location>
        <begin position="44"/>
        <end position="69"/>
    </location>
</feature>
<evidence type="ECO:0000313" key="3">
    <source>
        <dbReference type="Proteomes" id="UP000216825"/>
    </source>
</evidence>
<dbReference type="RefSeq" id="WP_055082287.1">
    <property type="nucleotide sequence ID" value="NZ_CP059343.1"/>
</dbReference>
<gene>
    <name evidence="2" type="ORF">CIB50_0000263</name>
</gene>
<proteinExistence type="predicted"/>
<dbReference type="EMBL" id="CP059343">
    <property type="protein sequence ID" value="QMS55577.1"/>
    <property type="molecule type" value="Genomic_DNA"/>
</dbReference>
<dbReference type="Proteomes" id="UP000216825">
    <property type="component" value="Chromosome"/>
</dbReference>
<dbReference type="KEGG" id="kvr:CIB50_0000263"/>
<keyword evidence="1" id="KW-0732">Signal</keyword>
<keyword evidence="3" id="KW-1185">Reference proteome</keyword>
<evidence type="ECO:0000313" key="2">
    <source>
        <dbReference type="EMBL" id="QMS55577.1"/>
    </source>
</evidence>
<sequence length="69" mass="7044">MKQISTLPHASATRTRRTRMVRTAVTAALVCGLSFGAMAPAAADTGASVRTGPSSVICGYLPLLCKGGH</sequence>
<protein>
    <submittedName>
        <fullName evidence="2">Uncharacterized protein</fullName>
    </submittedName>
</protein>